<dbReference type="Pfam" id="PF03861">
    <property type="entry name" value="ANTAR"/>
    <property type="match status" value="1"/>
</dbReference>
<dbReference type="RefSeq" id="WP_317571760.1">
    <property type="nucleotide sequence ID" value="NZ_JAWLKA010000046.1"/>
</dbReference>
<dbReference type="EMBL" id="JAWLKA010000046">
    <property type="protein sequence ID" value="MDV6286780.1"/>
    <property type="molecule type" value="Genomic_DNA"/>
</dbReference>
<comment type="caution">
    <text evidence="2">The sequence shown here is derived from an EMBL/GenBank/DDBJ whole genome shotgun (WGS) entry which is preliminary data.</text>
</comment>
<sequence length="136" mass="14211">MDRIVLISLKESVGCCADLAETMSVDDETTSRSGRHMETYPTAGGATARTNIDIAIGILVAFRGCTPEQAFTELAEHGRIHKISLAETARALSAVARATPASSHVSASAMVHARDRWGRFPATRGSAAPTAASTAA</sequence>
<organism evidence="2 3">
    <name type="scientific">Rhodococcus jostii</name>
    <dbReference type="NCBI Taxonomy" id="132919"/>
    <lineage>
        <taxon>Bacteria</taxon>
        <taxon>Bacillati</taxon>
        <taxon>Actinomycetota</taxon>
        <taxon>Actinomycetes</taxon>
        <taxon>Mycobacteriales</taxon>
        <taxon>Nocardiaceae</taxon>
        <taxon>Rhodococcus</taxon>
    </lineage>
</organism>
<dbReference type="InterPro" id="IPR036388">
    <property type="entry name" value="WH-like_DNA-bd_sf"/>
</dbReference>
<gene>
    <name evidence="2" type="ORF">R3Q59_40600</name>
</gene>
<evidence type="ECO:0000313" key="2">
    <source>
        <dbReference type="EMBL" id="MDV6286780.1"/>
    </source>
</evidence>
<keyword evidence="3" id="KW-1185">Reference proteome</keyword>
<proteinExistence type="predicted"/>
<evidence type="ECO:0000259" key="1">
    <source>
        <dbReference type="SMART" id="SM01012"/>
    </source>
</evidence>
<reference evidence="2 3" key="1">
    <citation type="submission" date="2023-10" db="EMBL/GenBank/DDBJ databases">
        <title>Development of a sustainable strategy for remediation of hydrocarbon-contaminated territories based on the waste exchange concept.</title>
        <authorList>
            <person name="Krivoruchko A."/>
        </authorList>
    </citation>
    <scope>NUCLEOTIDE SEQUENCE [LARGE SCALE GENOMIC DNA]</scope>
    <source>
        <strain evidence="2 3">IEGM 60</strain>
    </source>
</reference>
<dbReference type="InterPro" id="IPR005561">
    <property type="entry name" value="ANTAR"/>
</dbReference>
<dbReference type="Proteomes" id="UP001185737">
    <property type="component" value="Unassembled WGS sequence"/>
</dbReference>
<dbReference type="Gene3D" id="1.10.10.10">
    <property type="entry name" value="Winged helix-like DNA-binding domain superfamily/Winged helix DNA-binding domain"/>
    <property type="match status" value="1"/>
</dbReference>
<accession>A0ABU4CU93</accession>
<protein>
    <submittedName>
        <fullName evidence="2">ANTAR domain-containing protein</fullName>
    </submittedName>
</protein>
<evidence type="ECO:0000313" key="3">
    <source>
        <dbReference type="Proteomes" id="UP001185737"/>
    </source>
</evidence>
<name>A0ABU4CU93_RHOJO</name>
<dbReference type="SMART" id="SM01012">
    <property type="entry name" value="ANTAR"/>
    <property type="match status" value="1"/>
</dbReference>
<feature type="domain" description="ANTAR" evidence="1">
    <location>
        <begin position="19"/>
        <end position="93"/>
    </location>
</feature>